<feature type="compositionally biased region" description="Polar residues" evidence="11">
    <location>
        <begin position="205"/>
        <end position="219"/>
    </location>
</feature>
<dbReference type="PRINTS" id="PR00237">
    <property type="entry name" value="GPCRRHODOPSN"/>
</dbReference>
<feature type="transmembrane region" description="Helical" evidence="12">
    <location>
        <begin position="68"/>
        <end position="86"/>
    </location>
</feature>
<evidence type="ECO:0000256" key="6">
    <source>
        <dbReference type="ARBA" id="ARBA00023136"/>
    </source>
</evidence>
<dbReference type="EMBL" id="CAXITT010000709">
    <property type="protein sequence ID" value="CAL1545445.1"/>
    <property type="molecule type" value="Genomic_DNA"/>
</dbReference>
<dbReference type="PROSITE" id="PS50262">
    <property type="entry name" value="G_PROTEIN_RECEP_F1_2"/>
    <property type="match status" value="1"/>
</dbReference>
<protein>
    <recommendedName>
        <fullName evidence="13">G-protein coupled receptors family 1 profile domain-containing protein</fullName>
    </recommendedName>
</protein>
<keyword evidence="4 12" id="KW-1133">Transmembrane helix</keyword>
<evidence type="ECO:0000256" key="5">
    <source>
        <dbReference type="ARBA" id="ARBA00023040"/>
    </source>
</evidence>
<accession>A0AAV2IF30</accession>
<feature type="transmembrane region" description="Helical" evidence="12">
    <location>
        <begin position="106"/>
        <end position="123"/>
    </location>
</feature>
<sequence length="377" mass="42161">MLVALVRSILRDGRILTTNNSVITRILMSSLAFSDTMTGTIVMTFGIVEISNNGKWMLGGRVCTFRLAVNNLLCAVSLYHVLCMAVDRFLAVCRPMTYRLLTSRHAYLMVLLAWGFPAVLVVLPEAAGLHHIGVEDKVHCNEINHLCGSIYNTPALFLIFPFAFYVPLLLTYVLYVMILIEIKQFHERDPRNVVSNANRTTSFTKSAPFNKTTSSSIENRTTTSRDSGTSTRSESSCSNVTYSKSQTELYSDLPDLRVTSNRPTDRSLENEIHFISKHGAASMETVPGNNVKDSSSSSKKINRSLKAYRTIGCIVVCCTVCWVPTWITVLLFIYDLHFMPIIGVIGLLWLAYSNAGLNPVIYCFNKSVRRAVRAMLR</sequence>
<feature type="transmembrane region" description="Helical" evidence="12">
    <location>
        <begin position="26"/>
        <end position="48"/>
    </location>
</feature>
<comment type="caution">
    <text evidence="14">The sequence shown here is derived from an EMBL/GenBank/DDBJ whole genome shotgun (WGS) entry which is preliminary data.</text>
</comment>
<keyword evidence="3 10" id="KW-0812">Transmembrane</keyword>
<evidence type="ECO:0000256" key="1">
    <source>
        <dbReference type="ARBA" id="ARBA00004651"/>
    </source>
</evidence>
<comment type="similarity">
    <text evidence="10">Belongs to the G-protein coupled receptor 1 family.</text>
</comment>
<dbReference type="AlphaFoldDB" id="A0AAV2IF30"/>
<evidence type="ECO:0000313" key="15">
    <source>
        <dbReference type="Proteomes" id="UP001497497"/>
    </source>
</evidence>
<evidence type="ECO:0000256" key="2">
    <source>
        <dbReference type="ARBA" id="ARBA00022475"/>
    </source>
</evidence>
<dbReference type="SUPFAM" id="SSF81321">
    <property type="entry name" value="Family A G protein-coupled receptor-like"/>
    <property type="match status" value="1"/>
</dbReference>
<dbReference type="GO" id="GO:0043410">
    <property type="term" value="P:positive regulation of MAPK cascade"/>
    <property type="evidence" value="ECO:0007669"/>
    <property type="project" value="TreeGrafter"/>
</dbReference>
<organism evidence="14 15">
    <name type="scientific">Lymnaea stagnalis</name>
    <name type="common">Great pond snail</name>
    <name type="synonym">Helix stagnalis</name>
    <dbReference type="NCBI Taxonomy" id="6523"/>
    <lineage>
        <taxon>Eukaryota</taxon>
        <taxon>Metazoa</taxon>
        <taxon>Spiralia</taxon>
        <taxon>Lophotrochozoa</taxon>
        <taxon>Mollusca</taxon>
        <taxon>Gastropoda</taxon>
        <taxon>Heterobranchia</taxon>
        <taxon>Euthyneura</taxon>
        <taxon>Panpulmonata</taxon>
        <taxon>Hygrophila</taxon>
        <taxon>Lymnaeoidea</taxon>
        <taxon>Lymnaeidae</taxon>
        <taxon>Lymnaea</taxon>
    </lineage>
</organism>
<dbReference type="Pfam" id="PF00001">
    <property type="entry name" value="7tm_1"/>
    <property type="match status" value="1"/>
</dbReference>
<evidence type="ECO:0000313" key="14">
    <source>
        <dbReference type="EMBL" id="CAL1545445.1"/>
    </source>
</evidence>
<dbReference type="GO" id="GO:0004993">
    <property type="term" value="F:G protein-coupled serotonin receptor activity"/>
    <property type="evidence" value="ECO:0007669"/>
    <property type="project" value="UniProtKB-ARBA"/>
</dbReference>
<dbReference type="InterPro" id="IPR017452">
    <property type="entry name" value="GPCR_Rhodpsn_7TM"/>
</dbReference>
<dbReference type="GO" id="GO:0005886">
    <property type="term" value="C:plasma membrane"/>
    <property type="evidence" value="ECO:0007669"/>
    <property type="project" value="UniProtKB-SubCell"/>
</dbReference>
<dbReference type="Proteomes" id="UP001497497">
    <property type="component" value="Unassembled WGS sequence"/>
</dbReference>
<dbReference type="Gene3D" id="1.20.1070.10">
    <property type="entry name" value="Rhodopsin 7-helix transmembrane proteins"/>
    <property type="match status" value="1"/>
</dbReference>
<dbReference type="GO" id="GO:0071880">
    <property type="term" value="P:adenylate cyclase-activating adrenergic receptor signaling pathway"/>
    <property type="evidence" value="ECO:0007669"/>
    <property type="project" value="TreeGrafter"/>
</dbReference>
<evidence type="ECO:0000256" key="12">
    <source>
        <dbReference type="SAM" id="Phobius"/>
    </source>
</evidence>
<keyword evidence="8 10" id="KW-0675">Receptor</keyword>
<dbReference type="PANTHER" id="PTHR24248:SF199">
    <property type="entry name" value="IP13425P-RELATED"/>
    <property type="match status" value="1"/>
</dbReference>
<name>A0AAV2IF30_LYMST</name>
<keyword evidence="15" id="KW-1185">Reference proteome</keyword>
<reference evidence="14 15" key="1">
    <citation type="submission" date="2024-04" db="EMBL/GenBank/DDBJ databases">
        <authorList>
            <consortium name="Genoscope - CEA"/>
            <person name="William W."/>
        </authorList>
    </citation>
    <scope>NUCLEOTIDE SEQUENCE [LARGE SCALE GENOMIC DNA]</scope>
</reference>
<evidence type="ECO:0000256" key="11">
    <source>
        <dbReference type="SAM" id="MobiDB-lite"/>
    </source>
</evidence>
<evidence type="ECO:0000256" key="8">
    <source>
        <dbReference type="ARBA" id="ARBA00023170"/>
    </source>
</evidence>
<evidence type="ECO:0000256" key="7">
    <source>
        <dbReference type="ARBA" id="ARBA00023157"/>
    </source>
</evidence>
<evidence type="ECO:0000256" key="3">
    <source>
        <dbReference type="ARBA" id="ARBA00022692"/>
    </source>
</evidence>
<dbReference type="PANTHER" id="PTHR24248">
    <property type="entry name" value="ADRENERGIC RECEPTOR-RELATED G-PROTEIN COUPLED RECEPTOR"/>
    <property type="match status" value="1"/>
</dbReference>
<proteinExistence type="inferred from homology"/>
<feature type="region of interest" description="Disordered" evidence="11">
    <location>
        <begin position="205"/>
        <end position="240"/>
    </location>
</feature>
<feature type="transmembrane region" description="Helical" evidence="12">
    <location>
        <begin position="340"/>
        <end position="364"/>
    </location>
</feature>
<dbReference type="InterPro" id="IPR000276">
    <property type="entry name" value="GPCR_Rhodpsn"/>
</dbReference>
<keyword evidence="5 10" id="KW-0297">G-protein coupled receptor</keyword>
<feature type="domain" description="G-protein coupled receptors family 1 profile" evidence="13">
    <location>
        <begin position="1"/>
        <end position="362"/>
    </location>
</feature>
<evidence type="ECO:0000256" key="9">
    <source>
        <dbReference type="ARBA" id="ARBA00023224"/>
    </source>
</evidence>
<keyword evidence="2" id="KW-1003">Cell membrane</keyword>
<feature type="transmembrane region" description="Helical" evidence="12">
    <location>
        <begin position="307"/>
        <end position="334"/>
    </location>
</feature>
<keyword evidence="6 12" id="KW-0472">Membrane</keyword>
<comment type="subcellular location">
    <subcellularLocation>
        <location evidence="1">Cell membrane</location>
        <topology evidence="1">Multi-pass membrane protein</topology>
    </subcellularLocation>
</comment>
<feature type="transmembrane region" description="Helical" evidence="12">
    <location>
        <begin position="155"/>
        <end position="180"/>
    </location>
</feature>
<keyword evidence="9 10" id="KW-0807">Transducer</keyword>
<dbReference type="PROSITE" id="PS00237">
    <property type="entry name" value="G_PROTEIN_RECEP_F1_1"/>
    <property type="match status" value="1"/>
</dbReference>
<keyword evidence="7" id="KW-1015">Disulfide bond</keyword>
<gene>
    <name evidence="14" type="ORF">GSLYS_00018928001</name>
</gene>
<feature type="compositionally biased region" description="Low complexity" evidence="11">
    <location>
        <begin position="220"/>
        <end position="238"/>
    </location>
</feature>
<evidence type="ECO:0000259" key="13">
    <source>
        <dbReference type="PROSITE" id="PS50262"/>
    </source>
</evidence>
<evidence type="ECO:0000256" key="10">
    <source>
        <dbReference type="RuleBase" id="RU000688"/>
    </source>
</evidence>
<evidence type="ECO:0000256" key="4">
    <source>
        <dbReference type="ARBA" id="ARBA00022989"/>
    </source>
</evidence>